<protein>
    <submittedName>
        <fullName evidence="1">DUF2490 domain-containing protein</fullName>
    </submittedName>
</protein>
<keyword evidence="2" id="KW-1185">Reference proteome</keyword>
<sequence>MCLSDGRLAFGQTQLRTESWWGLMTSGQIASRWSLWMDAHYVPQLFLIGRSGLTYHTKDENFNFTVGYAGLYLTTPYSEGRLVRPERRPWGQVIFRLPSNEDYGVSFRFRYDVRFRANHDHEKITGGFGLNQRFRVNSSIRYNLGRSERLKAAMSASMVNETLVSTGPAAVDVPLEHRVFLLLGAQRRTATFSPGYHLRLQNTLEGQIRAIHGFVLWVNFNYRFRDFRRHLLEEYPADKL</sequence>
<reference evidence="2" key="1">
    <citation type="journal article" date="2019" name="Int. J. Syst. Evol. Microbiol.">
        <title>The Global Catalogue of Microorganisms (GCM) 10K type strain sequencing project: providing services to taxonomists for standard genome sequencing and annotation.</title>
        <authorList>
            <consortium name="The Broad Institute Genomics Platform"/>
            <consortium name="The Broad Institute Genome Sequencing Center for Infectious Disease"/>
            <person name="Wu L."/>
            <person name="Ma J."/>
        </authorList>
    </citation>
    <scope>NUCLEOTIDE SEQUENCE [LARGE SCALE GENOMIC DNA]</scope>
    <source>
        <strain evidence="2">CGMCC 4.7466</strain>
    </source>
</reference>
<dbReference type="Proteomes" id="UP001595818">
    <property type="component" value="Unassembled WGS sequence"/>
</dbReference>
<dbReference type="Pfam" id="PF10677">
    <property type="entry name" value="DUF2490"/>
    <property type="match status" value="1"/>
</dbReference>
<dbReference type="RefSeq" id="WP_377069357.1">
    <property type="nucleotide sequence ID" value="NZ_JBHSJJ010000026.1"/>
</dbReference>
<evidence type="ECO:0000313" key="1">
    <source>
        <dbReference type="EMBL" id="MFC4874978.1"/>
    </source>
</evidence>
<evidence type="ECO:0000313" key="2">
    <source>
        <dbReference type="Proteomes" id="UP001595818"/>
    </source>
</evidence>
<name>A0ABV9T978_9BACT</name>
<dbReference type="InterPro" id="IPR019619">
    <property type="entry name" value="DUF2490"/>
</dbReference>
<dbReference type="EMBL" id="JBHSJJ010000026">
    <property type="protein sequence ID" value="MFC4874978.1"/>
    <property type="molecule type" value="Genomic_DNA"/>
</dbReference>
<proteinExistence type="predicted"/>
<comment type="caution">
    <text evidence="1">The sequence shown here is derived from an EMBL/GenBank/DDBJ whole genome shotgun (WGS) entry which is preliminary data.</text>
</comment>
<organism evidence="1 2">
    <name type="scientific">Negadavirga shengliensis</name>
    <dbReference type="NCBI Taxonomy" id="1389218"/>
    <lineage>
        <taxon>Bacteria</taxon>
        <taxon>Pseudomonadati</taxon>
        <taxon>Bacteroidota</taxon>
        <taxon>Cytophagia</taxon>
        <taxon>Cytophagales</taxon>
        <taxon>Cyclobacteriaceae</taxon>
        <taxon>Negadavirga</taxon>
    </lineage>
</organism>
<accession>A0ABV9T978</accession>
<gene>
    <name evidence="1" type="ORF">ACFPFU_24965</name>
</gene>